<dbReference type="Pfam" id="PF25989">
    <property type="entry name" value="YknX_C"/>
    <property type="match status" value="1"/>
</dbReference>
<feature type="region of interest" description="Disordered" evidence="3">
    <location>
        <begin position="355"/>
        <end position="381"/>
    </location>
</feature>
<dbReference type="Gene3D" id="1.10.287.470">
    <property type="entry name" value="Helix hairpin bin"/>
    <property type="match status" value="1"/>
</dbReference>
<dbReference type="EMBL" id="CP146369">
    <property type="protein sequence ID" value="WWT54012.1"/>
    <property type="molecule type" value="Genomic_DNA"/>
</dbReference>
<reference evidence="6 7" key="1">
    <citation type="submission" date="2024-02" db="EMBL/GenBank/DDBJ databases">
        <title>Distribution and functional of Brevundimonas-related endobacteria within Verticillium dahliae.</title>
        <authorList>
            <person name="Zeng H."/>
        </authorList>
    </citation>
    <scope>NUCLEOTIDE SEQUENCE [LARGE SCALE GENOMIC DNA]</scope>
    <source>
        <strain evidence="6 7">TRM 44200</strain>
    </source>
</reference>
<protein>
    <submittedName>
        <fullName evidence="6">Efflux RND transporter periplasmic adaptor subunit</fullName>
    </submittedName>
</protein>
<accession>A0ABZ2I9T6</accession>
<evidence type="ECO:0000313" key="6">
    <source>
        <dbReference type="EMBL" id="WWT54012.1"/>
    </source>
</evidence>
<evidence type="ECO:0000256" key="3">
    <source>
        <dbReference type="SAM" id="MobiDB-lite"/>
    </source>
</evidence>
<dbReference type="RefSeq" id="WP_291781432.1">
    <property type="nucleotide sequence ID" value="NZ_BAAAGH010000002.1"/>
</dbReference>
<evidence type="ECO:0000256" key="2">
    <source>
        <dbReference type="SAM" id="Coils"/>
    </source>
</evidence>
<dbReference type="InterPro" id="IPR006143">
    <property type="entry name" value="RND_pump_MFP"/>
</dbReference>
<dbReference type="InterPro" id="IPR058637">
    <property type="entry name" value="YknX-like_C"/>
</dbReference>
<evidence type="ECO:0000313" key="7">
    <source>
        <dbReference type="Proteomes" id="UP001363460"/>
    </source>
</evidence>
<feature type="domain" description="YknX-like C-terminal permuted SH3-like" evidence="5">
    <location>
        <begin position="287"/>
        <end position="357"/>
    </location>
</feature>
<name>A0ABZ2I9T6_9CAUL</name>
<sequence>MFKRHFFIIGAACLLGLMVVAAVVRIAFSGGDAAHQRGPGGPGAGRGQLVAEVVAQRREFADQIRVLGVARSRRSVNITSNTTELVTQVMFTDGQSVAAGAPLVELQAREEDADLIRARAQLENAQREYDRYRILAERGVAPRVMAETAETALKTAQAALAASEARRGDRILRAPFAGVLGLTSVTPGTLISPGSVITTLDDMSGVRVDFPLPERYLGVLPVGAPLTATTDAFPGEEVNGRISLLDTRVNEQTRAVIARAEFPNPGNRIRPGMMMRVAVHQGRRQSLAVPEAAVQYEGQGAFVYRIARGETGATAQRVEVQTGAVESGYVEIVSGLANNDRIVASGLNRIQPGAPISVEGENAQGRAQTKGGARATQAARP</sequence>
<gene>
    <name evidence="6" type="ORF">V8J38_12205</name>
</gene>
<dbReference type="Gene3D" id="2.40.420.20">
    <property type="match status" value="1"/>
</dbReference>
<organism evidence="6 7">
    <name type="scientific">Brevundimonas olei</name>
    <dbReference type="NCBI Taxonomy" id="657642"/>
    <lineage>
        <taxon>Bacteria</taxon>
        <taxon>Pseudomonadati</taxon>
        <taxon>Pseudomonadota</taxon>
        <taxon>Alphaproteobacteria</taxon>
        <taxon>Caulobacterales</taxon>
        <taxon>Caulobacteraceae</taxon>
        <taxon>Brevundimonas</taxon>
    </lineage>
</organism>
<dbReference type="PANTHER" id="PTHR30469">
    <property type="entry name" value="MULTIDRUG RESISTANCE PROTEIN MDTA"/>
    <property type="match status" value="1"/>
</dbReference>
<proteinExistence type="inferred from homology"/>
<keyword evidence="2" id="KW-0175">Coiled coil</keyword>
<feature type="coiled-coil region" evidence="2">
    <location>
        <begin position="108"/>
        <end position="166"/>
    </location>
</feature>
<evidence type="ECO:0000256" key="1">
    <source>
        <dbReference type="ARBA" id="ARBA00009477"/>
    </source>
</evidence>
<dbReference type="Gene3D" id="2.40.30.170">
    <property type="match status" value="1"/>
</dbReference>
<dbReference type="PANTHER" id="PTHR30469:SF16">
    <property type="entry name" value="HAE1 FAMILY EFFLUX PUMP MFP COMPONENT"/>
    <property type="match status" value="1"/>
</dbReference>
<dbReference type="SUPFAM" id="SSF111369">
    <property type="entry name" value="HlyD-like secretion proteins"/>
    <property type="match status" value="1"/>
</dbReference>
<comment type="similarity">
    <text evidence="1">Belongs to the membrane fusion protein (MFP) (TC 8.A.1) family.</text>
</comment>
<dbReference type="Proteomes" id="UP001363460">
    <property type="component" value="Chromosome"/>
</dbReference>
<evidence type="ECO:0000259" key="4">
    <source>
        <dbReference type="Pfam" id="PF25954"/>
    </source>
</evidence>
<dbReference type="Pfam" id="PF25954">
    <property type="entry name" value="Beta-barrel_RND_2"/>
    <property type="match status" value="1"/>
</dbReference>
<dbReference type="InterPro" id="IPR058792">
    <property type="entry name" value="Beta-barrel_RND_2"/>
</dbReference>
<keyword evidence="7" id="KW-1185">Reference proteome</keyword>
<evidence type="ECO:0000259" key="5">
    <source>
        <dbReference type="Pfam" id="PF25989"/>
    </source>
</evidence>
<feature type="domain" description="CusB-like beta-barrel" evidence="4">
    <location>
        <begin position="209"/>
        <end position="281"/>
    </location>
</feature>
<dbReference type="NCBIfam" id="TIGR01730">
    <property type="entry name" value="RND_mfp"/>
    <property type="match status" value="1"/>
</dbReference>
<dbReference type="Gene3D" id="2.40.50.100">
    <property type="match status" value="1"/>
</dbReference>